<evidence type="ECO:0000313" key="3">
    <source>
        <dbReference type="EMBL" id="PGG95210.1"/>
    </source>
</evidence>
<accession>A0A2B7WFF1</accession>
<feature type="compositionally biased region" description="Basic and acidic residues" evidence="1">
    <location>
        <begin position="37"/>
        <end position="55"/>
    </location>
</feature>
<dbReference type="InterPro" id="IPR001810">
    <property type="entry name" value="F-box_dom"/>
</dbReference>
<evidence type="ECO:0000313" key="4">
    <source>
        <dbReference type="Proteomes" id="UP000223968"/>
    </source>
</evidence>
<comment type="caution">
    <text evidence="3">The sequence shown here is derived from an EMBL/GenBank/DDBJ whole genome shotgun (WGS) entry which is preliminary data.</text>
</comment>
<dbReference type="CDD" id="cd09917">
    <property type="entry name" value="F-box_SF"/>
    <property type="match status" value="1"/>
</dbReference>
<dbReference type="STRING" id="1447875.A0A2B7WFF1"/>
<dbReference type="SMART" id="SM00256">
    <property type="entry name" value="FBOX"/>
    <property type="match status" value="1"/>
</dbReference>
<feature type="region of interest" description="Disordered" evidence="1">
    <location>
        <begin position="34"/>
        <end position="55"/>
    </location>
</feature>
<dbReference type="AlphaFoldDB" id="A0A2B7WFF1"/>
<protein>
    <recommendedName>
        <fullName evidence="2">F-box domain-containing protein</fullName>
    </recommendedName>
</protein>
<name>A0A2B7WFF1_9EURO</name>
<dbReference type="PROSITE" id="PS50181">
    <property type="entry name" value="FBOX"/>
    <property type="match status" value="1"/>
</dbReference>
<dbReference type="SUPFAM" id="SSF81383">
    <property type="entry name" value="F-box domain"/>
    <property type="match status" value="1"/>
</dbReference>
<sequence length="383" mass="43610">MALGFAHRRSPMCKINLLPLTSTPWASNWNSISKPRSKCDKDKLSDEAKHPEDMKSATVGKMDALPVELMFMLMRYLDLKSAGNFRLVNRKFNESTEDCHEHKSLKKYASQTLTVIRRTGVASAFSLQQLYAELTQPFCRGCDSFGPFIFLPTAQRCCDRCLGGKYQLKAMPVNLVQDALAVSRYSVEKNLPVVRSPSTLMWRARNLVSAAEAGRFAIKKHGSWDGVETALIQNHAKSAFLDQNGGRMRSAALQMNSDSHTGSWLRYISGSYRYKYSFAGWKDYAATELPFWIPGKDKSESAIYCSACHFRRCLKSTYDGEPLFGRRDIEAFTLDTIPRHFETCQWLRMGYTPEVRNNFRYLEDLGPDFLVDEDGREVDTSLR</sequence>
<feature type="domain" description="F-box" evidence="2">
    <location>
        <begin position="59"/>
        <end position="108"/>
    </location>
</feature>
<dbReference type="OrthoDB" id="4185807at2759"/>
<keyword evidence="4" id="KW-1185">Reference proteome</keyword>
<organism evidence="3 4">
    <name type="scientific">Helicocarpus griseus UAMH5409</name>
    <dbReference type="NCBI Taxonomy" id="1447875"/>
    <lineage>
        <taxon>Eukaryota</taxon>
        <taxon>Fungi</taxon>
        <taxon>Dikarya</taxon>
        <taxon>Ascomycota</taxon>
        <taxon>Pezizomycotina</taxon>
        <taxon>Eurotiomycetes</taxon>
        <taxon>Eurotiomycetidae</taxon>
        <taxon>Onygenales</taxon>
        <taxon>Ajellomycetaceae</taxon>
        <taxon>Helicocarpus</taxon>
    </lineage>
</organism>
<dbReference type="EMBL" id="PDNB01000379">
    <property type="protein sequence ID" value="PGG95210.1"/>
    <property type="molecule type" value="Genomic_DNA"/>
</dbReference>
<evidence type="ECO:0000259" key="2">
    <source>
        <dbReference type="PROSITE" id="PS50181"/>
    </source>
</evidence>
<proteinExistence type="predicted"/>
<evidence type="ECO:0000256" key="1">
    <source>
        <dbReference type="SAM" id="MobiDB-lite"/>
    </source>
</evidence>
<dbReference type="Pfam" id="PF00646">
    <property type="entry name" value="F-box"/>
    <property type="match status" value="1"/>
</dbReference>
<gene>
    <name evidence="3" type="ORF">AJ79_10192</name>
</gene>
<reference evidence="3 4" key="1">
    <citation type="submission" date="2017-10" db="EMBL/GenBank/DDBJ databases">
        <title>Comparative genomics in systemic dimorphic fungi from Ajellomycetaceae.</title>
        <authorList>
            <person name="Munoz J.F."/>
            <person name="Mcewen J.G."/>
            <person name="Clay O.K."/>
            <person name="Cuomo C.A."/>
        </authorList>
    </citation>
    <scope>NUCLEOTIDE SEQUENCE [LARGE SCALE GENOMIC DNA]</scope>
    <source>
        <strain evidence="3 4">UAMH5409</strain>
    </source>
</reference>
<dbReference type="InterPro" id="IPR036047">
    <property type="entry name" value="F-box-like_dom_sf"/>
</dbReference>
<dbReference type="Proteomes" id="UP000223968">
    <property type="component" value="Unassembled WGS sequence"/>
</dbReference>